<dbReference type="RefSeq" id="XP_024584203.1">
    <property type="nucleotide sequence ID" value="XM_024718844.1"/>
</dbReference>
<proteinExistence type="predicted"/>
<reference evidence="2" key="1">
    <citation type="submission" date="2014-09" db="EMBL/GenBank/DDBJ databases">
        <authorList>
            <person name="Sharma Rahul"/>
            <person name="Thines Marco"/>
        </authorList>
    </citation>
    <scope>NUCLEOTIDE SEQUENCE [LARGE SCALE GENOMIC DNA]</scope>
</reference>
<evidence type="ECO:0000313" key="1">
    <source>
        <dbReference type="EMBL" id="CEG47834.1"/>
    </source>
</evidence>
<organism evidence="1 2">
    <name type="scientific">Plasmopara halstedii</name>
    <name type="common">Downy mildew of sunflower</name>
    <dbReference type="NCBI Taxonomy" id="4781"/>
    <lineage>
        <taxon>Eukaryota</taxon>
        <taxon>Sar</taxon>
        <taxon>Stramenopiles</taxon>
        <taxon>Oomycota</taxon>
        <taxon>Peronosporomycetes</taxon>
        <taxon>Peronosporales</taxon>
        <taxon>Peronosporaceae</taxon>
        <taxon>Plasmopara</taxon>
    </lineage>
</organism>
<dbReference type="GeneID" id="36400222"/>
<name>A0A0P1B2X6_PLAHL</name>
<dbReference type="EMBL" id="CCYD01002864">
    <property type="protein sequence ID" value="CEG47834.1"/>
    <property type="molecule type" value="Genomic_DNA"/>
</dbReference>
<dbReference type="AlphaFoldDB" id="A0A0P1B2X6"/>
<keyword evidence="2" id="KW-1185">Reference proteome</keyword>
<accession>A0A0P1B2X6</accession>
<dbReference type="Proteomes" id="UP000054928">
    <property type="component" value="Unassembled WGS sequence"/>
</dbReference>
<protein>
    <submittedName>
        <fullName evidence="1">Uncharacterized protein</fullName>
    </submittedName>
</protein>
<sequence length="52" mass="5838">MSSPERPPPLHASTFHTVNQDLWGGSRVYVFGIATDISFAPDRYLRDHSLPP</sequence>
<evidence type="ECO:0000313" key="2">
    <source>
        <dbReference type="Proteomes" id="UP000054928"/>
    </source>
</evidence>